<dbReference type="PANTHER" id="PTHR30336">
    <property type="entry name" value="INNER MEMBRANE PROTEIN, PROBABLE PERMEASE"/>
    <property type="match status" value="1"/>
</dbReference>
<evidence type="ECO:0000313" key="3">
    <source>
        <dbReference type="Proteomes" id="UP001229346"/>
    </source>
</evidence>
<protein>
    <recommendedName>
        <fullName evidence="1">DUF218 domain-containing protein</fullName>
    </recommendedName>
</protein>
<accession>A0ABT9TYZ2</accession>
<dbReference type="InterPro" id="IPR003848">
    <property type="entry name" value="DUF218"/>
</dbReference>
<organism evidence="2 3">
    <name type="scientific">Paenibacillus harenae</name>
    <dbReference type="NCBI Taxonomy" id="306543"/>
    <lineage>
        <taxon>Bacteria</taxon>
        <taxon>Bacillati</taxon>
        <taxon>Bacillota</taxon>
        <taxon>Bacilli</taxon>
        <taxon>Bacillales</taxon>
        <taxon>Paenibacillaceae</taxon>
        <taxon>Paenibacillus</taxon>
    </lineage>
</organism>
<keyword evidence="3" id="KW-1185">Reference proteome</keyword>
<sequence>MVAMVLYLSELDQDVISKKLINDILFKNISDDGKPCDCIFVPASRTGNKFRTPGAVKQYFLGRSSKILFSGGYNGEFFESAPMKKMALERGVPEKDIITETKSTNTKENVIESLLVLDHYIGLLNINRIMICTAFYHMRRCHLTLQKYAPPWIEYSFHPVLDKTTRPDNWWKYKNGSKRVHNEIKGLIHYAKIGDILDYKIE</sequence>
<dbReference type="PANTHER" id="PTHR30336:SF20">
    <property type="entry name" value="DUF218 DOMAIN-CONTAINING PROTEIN"/>
    <property type="match status" value="1"/>
</dbReference>
<dbReference type="InterPro" id="IPR014729">
    <property type="entry name" value="Rossmann-like_a/b/a_fold"/>
</dbReference>
<evidence type="ECO:0000313" key="2">
    <source>
        <dbReference type="EMBL" id="MDQ0111294.1"/>
    </source>
</evidence>
<evidence type="ECO:0000259" key="1">
    <source>
        <dbReference type="Pfam" id="PF02698"/>
    </source>
</evidence>
<dbReference type="EMBL" id="JAUSSU010000002">
    <property type="protein sequence ID" value="MDQ0111294.1"/>
    <property type="molecule type" value="Genomic_DNA"/>
</dbReference>
<name>A0ABT9TYZ2_PAEHA</name>
<dbReference type="CDD" id="cd06259">
    <property type="entry name" value="YdcF-like"/>
    <property type="match status" value="1"/>
</dbReference>
<feature type="domain" description="DUF218" evidence="1">
    <location>
        <begin position="51"/>
        <end position="149"/>
    </location>
</feature>
<gene>
    <name evidence="2" type="ORF">J2T15_000727</name>
</gene>
<dbReference type="Gene3D" id="3.40.50.620">
    <property type="entry name" value="HUPs"/>
    <property type="match status" value="1"/>
</dbReference>
<dbReference type="Pfam" id="PF02698">
    <property type="entry name" value="DUF218"/>
    <property type="match status" value="1"/>
</dbReference>
<dbReference type="Proteomes" id="UP001229346">
    <property type="component" value="Unassembled WGS sequence"/>
</dbReference>
<proteinExistence type="predicted"/>
<reference evidence="2 3" key="1">
    <citation type="submission" date="2023-07" db="EMBL/GenBank/DDBJ databases">
        <title>Sorghum-associated microbial communities from plants grown in Nebraska, USA.</title>
        <authorList>
            <person name="Schachtman D."/>
        </authorList>
    </citation>
    <scope>NUCLEOTIDE SEQUENCE [LARGE SCALE GENOMIC DNA]</scope>
    <source>
        <strain evidence="2 3">CC482</strain>
    </source>
</reference>
<comment type="caution">
    <text evidence="2">The sequence shown here is derived from an EMBL/GenBank/DDBJ whole genome shotgun (WGS) entry which is preliminary data.</text>
</comment>
<dbReference type="InterPro" id="IPR051599">
    <property type="entry name" value="Cell_Envelope_Assoc"/>
</dbReference>